<dbReference type="PRINTS" id="PR00040">
    <property type="entry name" value="HTHMERR"/>
</dbReference>
<dbReference type="PANTHER" id="PTHR30204">
    <property type="entry name" value="REDOX-CYCLING DRUG-SENSING TRANSCRIPTIONAL ACTIVATOR SOXR"/>
    <property type="match status" value="1"/>
</dbReference>
<dbReference type="PANTHER" id="PTHR30204:SF90">
    <property type="entry name" value="HTH-TYPE TRANSCRIPTIONAL ACTIVATOR MTA"/>
    <property type="match status" value="1"/>
</dbReference>
<keyword evidence="7" id="KW-1185">Reference proteome</keyword>
<dbReference type="InterPro" id="IPR036244">
    <property type="entry name" value="TipA-like_antibiotic-bd"/>
</dbReference>
<dbReference type="CDD" id="cd01106">
    <property type="entry name" value="HTH_TipAL-Mta"/>
    <property type="match status" value="1"/>
</dbReference>
<accession>A0ABM5TBP2</accession>
<dbReference type="EMBL" id="CP011366">
    <property type="protein sequence ID" value="AKG75322.1"/>
    <property type="molecule type" value="Genomic_DNA"/>
</dbReference>
<proteinExistence type="predicted"/>
<dbReference type="InterPro" id="IPR000551">
    <property type="entry name" value="MerR-type_HTH_dom"/>
</dbReference>
<sequence>MDMRIKEVADLVGVSVRTLHHYDKIGLLVPDEVTDAGYRKYSEENLEMLQQILFFKKLGFSLEYIRKMMHNPGYDREEALKMQREMLENEAGKIEKMIKTIDKTLLYMKGDIEMTNEEKFEGIDFTNNPYEKEARKKWGDEAVEESERRIKKMSHREQEELKDRFDEIYKNLSGIRHTAPESEIAQKGIEEWYEYLNEIGDYSPEAFMGLGQMYVSDKRFTKNIDKYGEGLAQFMCEAMKLFYENRK</sequence>
<name>A0ABM5TBP2_9STAP</name>
<dbReference type="SUPFAM" id="SSF89082">
    <property type="entry name" value="Antibiotic binding domain of TipA-like multidrug resistance regulators"/>
    <property type="match status" value="1"/>
</dbReference>
<organism evidence="6 7">
    <name type="scientific">Salinicoccus halodurans</name>
    <dbReference type="NCBI Taxonomy" id="407035"/>
    <lineage>
        <taxon>Bacteria</taxon>
        <taxon>Bacillati</taxon>
        <taxon>Bacillota</taxon>
        <taxon>Bacilli</taxon>
        <taxon>Bacillales</taxon>
        <taxon>Staphylococcaceae</taxon>
        <taxon>Salinicoccus</taxon>
    </lineage>
</organism>
<evidence type="ECO:0000259" key="5">
    <source>
        <dbReference type="PROSITE" id="PS50937"/>
    </source>
</evidence>
<gene>
    <name evidence="6" type="ORF">AAT16_09300</name>
</gene>
<dbReference type="InterPro" id="IPR012925">
    <property type="entry name" value="TipAS_dom"/>
</dbReference>
<protein>
    <submittedName>
        <fullName evidence="6">MerR family transcriptional regulator</fullName>
    </submittedName>
</protein>
<dbReference type="SUPFAM" id="SSF46955">
    <property type="entry name" value="Putative DNA-binding domain"/>
    <property type="match status" value="1"/>
</dbReference>
<keyword evidence="3" id="KW-0010">Activator</keyword>
<dbReference type="SMART" id="SM00422">
    <property type="entry name" value="HTH_MERR"/>
    <property type="match status" value="1"/>
</dbReference>
<keyword evidence="2" id="KW-0238">DNA-binding</keyword>
<dbReference type="Pfam" id="PF07739">
    <property type="entry name" value="TipAS"/>
    <property type="match status" value="1"/>
</dbReference>
<dbReference type="InterPro" id="IPR047057">
    <property type="entry name" value="MerR_fam"/>
</dbReference>
<dbReference type="Pfam" id="PF13411">
    <property type="entry name" value="MerR_1"/>
    <property type="match status" value="1"/>
</dbReference>
<dbReference type="Gene3D" id="1.10.490.50">
    <property type="entry name" value="Antibiotic binding domain of TipA-like multidrug resistance regulators"/>
    <property type="match status" value="1"/>
</dbReference>
<keyword evidence="4" id="KW-0804">Transcription</keyword>
<evidence type="ECO:0000313" key="6">
    <source>
        <dbReference type="EMBL" id="AKG75322.1"/>
    </source>
</evidence>
<evidence type="ECO:0000256" key="1">
    <source>
        <dbReference type="ARBA" id="ARBA00023015"/>
    </source>
</evidence>
<dbReference type="PROSITE" id="PS50937">
    <property type="entry name" value="HTH_MERR_2"/>
    <property type="match status" value="1"/>
</dbReference>
<evidence type="ECO:0000256" key="4">
    <source>
        <dbReference type="ARBA" id="ARBA00023163"/>
    </source>
</evidence>
<reference evidence="7" key="2">
    <citation type="submission" date="2015-04" db="EMBL/GenBank/DDBJ databases">
        <title>Complete genome sequence of Salinicoccus halodurans strain H3B36, isolated from the Qaidam basin of China.</title>
        <authorList>
            <person name="Ma Y."/>
            <person name="Jiang K."/>
            <person name="Xue Y."/>
        </authorList>
    </citation>
    <scope>NUCLEOTIDE SEQUENCE [LARGE SCALE GENOMIC DNA]</scope>
    <source>
        <strain evidence="7">H3B36</strain>
    </source>
</reference>
<dbReference type="RefSeq" id="WP_046791523.1">
    <property type="nucleotide sequence ID" value="NZ_CP011366.1"/>
</dbReference>
<dbReference type="Proteomes" id="UP000034029">
    <property type="component" value="Chromosome"/>
</dbReference>
<evidence type="ECO:0000313" key="7">
    <source>
        <dbReference type="Proteomes" id="UP000034029"/>
    </source>
</evidence>
<evidence type="ECO:0000256" key="3">
    <source>
        <dbReference type="ARBA" id="ARBA00023159"/>
    </source>
</evidence>
<feature type="domain" description="HTH merR-type" evidence="5">
    <location>
        <begin position="1"/>
        <end position="71"/>
    </location>
</feature>
<reference evidence="6 7" key="1">
    <citation type="journal article" date="2015" name="Int. J. Syst. Evol. Microbiol.">
        <title>Complete genome sequence of Salinicoccus halodurans H3B36, isolated from the Qaidam Basin in China.</title>
        <authorList>
            <person name="Jiang K."/>
            <person name="Xue Y."/>
            <person name="Ma Y."/>
        </authorList>
    </citation>
    <scope>NUCLEOTIDE SEQUENCE [LARGE SCALE GENOMIC DNA]</scope>
    <source>
        <strain evidence="6 7">H3B36</strain>
    </source>
</reference>
<dbReference type="Gene3D" id="1.10.1660.10">
    <property type="match status" value="1"/>
</dbReference>
<dbReference type="InterPro" id="IPR009061">
    <property type="entry name" value="DNA-bd_dom_put_sf"/>
</dbReference>
<evidence type="ECO:0000256" key="2">
    <source>
        <dbReference type="ARBA" id="ARBA00023125"/>
    </source>
</evidence>
<keyword evidence="1" id="KW-0805">Transcription regulation</keyword>